<accession>A0A7G2CAJ3</accession>
<sequence>MNASYIIKALGKTQTETKPDEKTHPESDVDEVYSSTSDEEEDGDAYGGDAEMAPRRPHAPRMQKGSHGAQPVREYGALNVLTANQPSSNLTRYDGKVGSMKMKLKNLKRARVSCGSQVVKALKEEKANLIRLQNQSSSLPEVKEPVSSVSLPQQSLDDLLQAVEAPIFSPDEMNSVEIGAPPSIPVKETPPEEKIATADVAQVAAEEKHVEEVKTTPAPSAPTKKKSRFDMALELNKTL</sequence>
<dbReference type="AlphaFoldDB" id="A0A7G2CAJ3"/>
<name>A0A7G2CAJ3_9TRYP</name>
<gene>
    <name evidence="2" type="ORF">ADEAN_000337500</name>
</gene>
<dbReference type="EMBL" id="LR877149">
    <property type="protein sequence ID" value="CAD2215917.1"/>
    <property type="molecule type" value="Genomic_DNA"/>
</dbReference>
<protein>
    <submittedName>
        <fullName evidence="2">Uncharacterized protein</fullName>
    </submittedName>
</protein>
<feature type="region of interest" description="Disordered" evidence="1">
    <location>
        <begin position="1"/>
        <end position="70"/>
    </location>
</feature>
<feature type="region of interest" description="Disordered" evidence="1">
    <location>
        <begin position="173"/>
        <end position="239"/>
    </location>
</feature>
<evidence type="ECO:0000313" key="2">
    <source>
        <dbReference type="EMBL" id="CAD2215917.1"/>
    </source>
</evidence>
<organism evidence="2 3">
    <name type="scientific">Angomonas deanei</name>
    <dbReference type="NCBI Taxonomy" id="59799"/>
    <lineage>
        <taxon>Eukaryota</taxon>
        <taxon>Discoba</taxon>
        <taxon>Euglenozoa</taxon>
        <taxon>Kinetoplastea</taxon>
        <taxon>Metakinetoplastina</taxon>
        <taxon>Trypanosomatida</taxon>
        <taxon>Trypanosomatidae</taxon>
        <taxon>Strigomonadinae</taxon>
        <taxon>Angomonas</taxon>
    </lineage>
</organism>
<dbReference type="Proteomes" id="UP000515908">
    <property type="component" value="Chromosome 05"/>
</dbReference>
<feature type="compositionally biased region" description="Basic and acidic residues" evidence="1">
    <location>
        <begin position="15"/>
        <end position="27"/>
    </location>
</feature>
<proteinExistence type="predicted"/>
<keyword evidence="3" id="KW-1185">Reference proteome</keyword>
<dbReference type="VEuPathDB" id="TriTrypDB:ADEAN_000337500"/>
<evidence type="ECO:0000313" key="3">
    <source>
        <dbReference type="Proteomes" id="UP000515908"/>
    </source>
</evidence>
<evidence type="ECO:0000256" key="1">
    <source>
        <dbReference type="SAM" id="MobiDB-lite"/>
    </source>
</evidence>
<feature type="compositionally biased region" description="Basic and acidic residues" evidence="1">
    <location>
        <begin position="205"/>
        <end position="214"/>
    </location>
</feature>
<reference evidence="2 3" key="1">
    <citation type="submission" date="2020-08" db="EMBL/GenBank/DDBJ databases">
        <authorList>
            <person name="Newling K."/>
            <person name="Davey J."/>
            <person name="Forrester S."/>
        </authorList>
    </citation>
    <scope>NUCLEOTIDE SEQUENCE [LARGE SCALE GENOMIC DNA]</scope>
    <source>
        <strain evidence="3">Crithidia deanei Carvalho (ATCC PRA-265)</strain>
    </source>
</reference>